<sequence length="158" mass="17532">KVIVKGKIYVIRAKELFTWSPNFTDVHEMENSSDEESVKDAGLNHMDSGSKGKLEEESDDDDGSEHDASIPFPLGFTPVNELPKINDVQLQTDLDPSPGKSSSFSSRILECSQKLDEHRHSEANQNFVKNKEGGSILDVLEEMIKVGQTMGFDMEGCN</sequence>
<feature type="region of interest" description="Disordered" evidence="1">
    <location>
        <begin position="28"/>
        <end position="108"/>
    </location>
</feature>
<keyword evidence="2" id="KW-0808">Transferase</keyword>
<comment type="caution">
    <text evidence="2">The sequence shown here is derived from an EMBL/GenBank/DDBJ whole genome shotgun (WGS) entry which is preliminary data.</text>
</comment>
<organism evidence="2">
    <name type="scientific">Tanacetum cinerariifolium</name>
    <name type="common">Dalmatian daisy</name>
    <name type="synonym">Chrysanthemum cinerariifolium</name>
    <dbReference type="NCBI Taxonomy" id="118510"/>
    <lineage>
        <taxon>Eukaryota</taxon>
        <taxon>Viridiplantae</taxon>
        <taxon>Streptophyta</taxon>
        <taxon>Embryophyta</taxon>
        <taxon>Tracheophyta</taxon>
        <taxon>Spermatophyta</taxon>
        <taxon>Magnoliopsida</taxon>
        <taxon>eudicotyledons</taxon>
        <taxon>Gunneridae</taxon>
        <taxon>Pentapetalae</taxon>
        <taxon>asterids</taxon>
        <taxon>campanulids</taxon>
        <taxon>Asterales</taxon>
        <taxon>Asteraceae</taxon>
        <taxon>Asteroideae</taxon>
        <taxon>Anthemideae</taxon>
        <taxon>Anthemidinae</taxon>
        <taxon>Tanacetum</taxon>
    </lineage>
</organism>
<dbReference type="GO" id="GO:0003964">
    <property type="term" value="F:RNA-directed DNA polymerase activity"/>
    <property type="evidence" value="ECO:0007669"/>
    <property type="project" value="UniProtKB-KW"/>
</dbReference>
<keyword evidence="2" id="KW-0695">RNA-directed DNA polymerase</keyword>
<gene>
    <name evidence="2" type="ORF">Tci_886556</name>
</gene>
<evidence type="ECO:0000256" key="1">
    <source>
        <dbReference type="SAM" id="MobiDB-lite"/>
    </source>
</evidence>
<reference evidence="2" key="1">
    <citation type="journal article" date="2019" name="Sci. Rep.">
        <title>Draft genome of Tanacetum cinerariifolium, the natural source of mosquito coil.</title>
        <authorList>
            <person name="Yamashiro T."/>
            <person name="Shiraishi A."/>
            <person name="Satake H."/>
            <person name="Nakayama K."/>
        </authorList>
    </citation>
    <scope>NUCLEOTIDE SEQUENCE</scope>
</reference>
<keyword evidence="2" id="KW-0548">Nucleotidyltransferase</keyword>
<evidence type="ECO:0000313" key="2">
    <source>
        <dbReference type="EMBL" id="GFD14587.1"/>
    </source>
</evidence>
<feature type="non-terminal residue" evidence="2">
    <location>
        <position position="158"/>
    </location>
</feature>
<proteinExistence type="predicted"/>
<name>A0A699TWZ1_TANCI</name>
<protein>
    <submittedName>
        <fullName evidence="2">RNA-directed DNA polymerase, eukaryota</fullName>
    </submittedName>
</protein>
<dbReference type="EMBL" id="BKCJ011280482">
    <property type="protein sequence ID" value="GFD14587.1"/>
    <property type="molecule type" value="Genomic_DNA"/>
</dbReference>
<dbReference type="AlphaFoldDB" id="A0A699TWZ1"/>
<accession>A0A699TWZ1</accession>
<feature type="non-terminal residue" evidence="2">
    <location>
        <position position="1"/>
    </location>
</feature>